<dbReference type="InterPro" id="IPR049514">
    <property type="entry name" value="Fic-like_C"/>
</dbReference>
<accession>A0A484HHN0</accession>
<proteinExistence type="predicted"/>
<organism evidence="2">
    <name type="scientific">uncultured Desulfobacteraceae bacterium</name>
    <dbReference type="NCBI Taxonomy" id="218296"/>
    <lineage>
        <taxon>Bacteria</taxon>
        <taxon>Pseudomonadati</taxon>
        <taxon>Thermodesulfobacteriota</taxon>
        <taxon>Desulfobacteria</taxon>
        <taxon>Desulfobacterales</taxon>
        <taxon>Desulfobacteraceae</taxon>
        <taxon>environmental samples</taxon>
    </lineage>
</organism>
<feature type="domain" description="Filamentation induced by cAMP protein Fic-like C-terminal" evidence="1">
    <location>
        <begin position="2"/>
        <end position="63"/>
    </location>
</feature>
<dbReference type="SUPFAM" id="SSF46785">
    <property type="entry name" value="Winged helix' DNA-binding domain"/>
    <property type="match status" value="1"/>
</dbReference>
<gene>
    <name evidence="2" type="ORF">EPICR_10192</name>
</gene>
<evidence type="ECO:0000259" key="1">
    <source>
        <dbReference type="Pfam" id="PF21247"/>
    </source>
</evidence>
<reference evidence="2" key="1">
    <citation type="submission" date="2019-01" db="EMBL/GenBank/DDBJ databases">
        <authorList>
            <consortium name="Genoscope - CEA"/>
            <person name="William W."/>
        </authorList>
    </citation>
    <scope>NUCLEOTIDE SEQUENCE</scope>
    <source>
        <strain evidence="2">CR-1</strain>
    </source>
</reference>
<sequence length="74" mass="8898">MVERILRMPLQKPLSKSDIAKNMGKEKPSRYLNDVMKRMVEAKRVEYTIPDKPTSRFQRYRITADGRRSLRRMK</sequence>
<dbReference type="AlphaFoldDB" id="A0A484HHN0"/>
<dbReference type="EMBL" id="CAACVI010000001">
    <property type="protein sequence ID" value="VEN72693.1"/>
    <property type="molecule type" value="Genomic_DNA"/>
</dbReference>
<dbReference type="Pfam" id="PF21247">
    <property type="entry name" value="Fic-like_C"/>
    <property type="match status" value="1"/>
</dbReference>
<protein>
    <recommendedName>
        <fullName evidence="1">Filamentation induced by cAMP protein Fic-like C-terminal domain-containing protein</fullName>
    </recommendedName>
</protein>
<evidence type="ECO:0000313" key="2">
    <source>
        <dbReference type="EMBL" id="VEN72693.1"/>
    </source>
</evidence>
<name>A0A484HHN0_9BACT</name>
<dbReference type="InterPro" id="IPR036390">
    <property type="entry name" value="WH_DNA-bd_sf"/>
</dbReference>